<dbReference type="PROSITE" id="PS00518">
    <property type="entry name" value="ZF_RING_1"/>
    <property type="match status" value="1"/>
</dbReference>
<keyword evidence="7" id="KW-1185">Reference proteome</keyword>
<dbReference type="InterPro" id="IPR003613">
    <property type="entry name" value="Ubox_domain"/>
</dbReference>
<dbReference type="KEGG" id="dpa:109539806"/>
<feature type="domain" description="RING-type" evidence="5">
    <location>
        <begin position="346"/>
        <end position="383"/>
    </location>
</feature>
<accession>A0AAR5PRD8</accession>
<dbReference type="SMART" id="SM00504">
    <property type="entry name" value="Ubox"/>
    <property type="match status" value="1"/>
</dbReference>
<dbReference type="GO" id="GO:0008270">
    <property type="term" value="F:zinc ion binding"/>
    <property type="evidence" value="ECO:0007669"/>
    <property type="project" value="UniProtKB-KW"/>
</dbReference>
<dbReference type="InterPro" id="IPR039925">
    <property type="entry name" value="RNF37_RING-Ubox"/>
</dbReference>
<dbReference type="RefSeq" id="XP_019763361.1">
    <property type="nucleotide sequence ID" value="XM_019907802.2"/>
</dbReference>
<dbReference type="GO" id="GO:0000209">
    <property type="term" value="P:protein polyubiquitination"/>
    <property type="evidence" value="ECO:0007669"/>
    <property type="project" value="TreeGrafter"/>
</dbReference>
<dbReference type="AlphaFoldDB" id="A0AAR5PRD8"/>
<evidence type="ECO:0000256" key="3">
    <source>
        <dbReference type="ARBA" id="ARBA00022833"/>
    </source>
</evidence>
<dbReference type="InterPro" id="IPR045696">
    <property type="entry name" value="Ubox5_N"/>
</dbReference>
<evidence type="ECO:0000313" key="6">
    <source>
        <dbReference type="EnsemblMetazoa" id="XP_019763361.1"/>
    </source>
</evidence>
<keyword evidence="3" id="KW-0862">Zinc</keyword>
<dbReference type="PANTHER" id="PTHR13492">
    <property type="entry name" value="RING FINGER PROTEIN 37"/>
    <property type="match status" value="1"/>
</dbReference>
<dbReference type="PANTHER" id="PTHR13492:SF2">
    <property type="entry name" value="RING FINGER PROTEIN 37"/>
    <property type="match status" value="1"/>
</dbReference>
<evidence type="ECO:0000256" key="2">
    <source>
        <dbReference type="ARBA" id="ARBA00022771"/>
    </source>
</evidence>
<dbReference type="CTD" id="22888"/>
<proteinExistence type="predicted"/>
<evidence type="ECO:0000313" key="7">
    <source>
        <dbReference type="Proteomes" id="UP000019118"/>
    </source>
</evidence>
<dbReference type="EnsemblMetazoa" id="XM_019907802.1">
    <property type="protein sequence ID" value="XP_019763361.1"/>
    <property type="gene ID" value="LOC109539806"/>
</dbReference>
<dbReference type="GO" id="GO:0031625">
    <property type="term" value="F:ubiquitin protein ligase binding"/>
    <property type="evidence" value="ECO:0007669"/>
    <property type="project" value="TreeGrafter"/>
</dbReference>
<dbReference type="Pfam" id="PF04564">
    <property type="entry name" value="U-box"/>
    <property type="match status" value="1"/>
</dbReference>
<evidence type="ECO:0000256" key="1">
    <source>
        <dbReference type="ARBA" id="ARBA00022723"/>
    </source>
</evidence>
<dbReference type="SUPFAM" id="SSF57850">
    <property type="entry name" value="RING/U-box"/>
    <property type="match status" value="2"/>
</dbReference>
<dbReference type="GO" id="GO:0034450">
    <property type="term" value="F:ubiquitin-ubiquitin ligase activity"/>
    <property type="evidence" value="ECO:0007669"/>
    <property type="project" value="TreeGrafter"/>
</dbReference>
<dbReference type="Gene3D" id="3.30.40.10">
    <property type="entry name" value="Zinc/RING finger domain, C3HC4 (zinc finger)"/>
    <property type="match status" value="2"/>
</dbReference>
<reference evidence="6" key="2">
    <citation type="submission" date="2024-08" db="UniProtKB">
        <authorList>
            <consortium name="EnsemblMetazoa"/>
        </authorList>
    </citation>
    <scope>IDENTIFICATION</scope>
</reference>
<dbReference type="PROSITE" id="PS50089">
    <property type="entry name" value="ZF_RING_2"/>
    <property type="match status" value="1"/>
</dbReference>
<evidence type="ECO:0000256" key="4">
    <source>
        <dbReference type="PROSITE-ProRule" id="PRU00175"/>
    </source>
</evidence>
<keyword evidence="2 4" id="KW-0863">Zinc-finger</keyword>
<evidence type="ECO:0000259" key="5">
    <source>
        <dbReference type="PROSITE" id="PS50089"/>
    </source>
</evidence>
<keyword evidence="1" id="KW-0479">Metal-binding</keyword>
<organism evidence="6 7">
    <name type="scientific">Dendroctonus ponderosae</name>
    <name type="common">Mountain pine beetle</name>
    <dbReference type="NCBI Taxonomy" id="77166"/>
    <lineage>
        <taxon>Eukaryota</taxon>
        <taxon>Metazoa</taxon>
        <taxon>Ecdysozoa</taxon>
        <taxon>Arthropoda</taxon>
        <taxon>Hexapoda</taxon>
        <taxon>Insecta</taxon>
        <taxon>Pterygota</taxon>
        <taxon>Neoptera</taxon>
        <taxon>Endopterygota</taxon>
        <taxon>Coleoptera</taxon>
        <taxon>Polyphaga</taxon>
        <taxon>Cucujiformia</taxon>
        <taxon>Curculionidae</taxon>
        <taxon>Scolytinae</taxon>
        <taxon>Dendroctonus</taxon>
    </lineage>
</organism>
<reference evidence="7" key="1">
    <citation type="journal article" date="2013" name="Genome Biol.">
        <title>Draft genome of the mountain pine beetle, Dendroctonus ponderosae Hopkins, a major forest pest.</title>
        <authorList>
            <person name="Keeling C.I."/>
            <person name="Yuen M.M."/>
            <person name="Liao N.Y."/>
            <person name="Docking T.R."/>
            <person name="Chan S.K."/>
            <person name="Taylor G.A."/>
            <person name="Palmquist D.L."/>
            <person name="Jackman S.D."/>
            <person name="Nguyen A."/>
            <person name="Li M."/>
            <person name="Henderson H."/>
            <person name="Janes J.K."/>
            <person name="Zhao Y."/>
            <person name="Pandoh P."/>
            <person name="Moore R."/>
            <person name="Sperling F.A."/>
            <person name="Huber D.P."/>
            <person name="Birol I."/>
            <person name="Jones S.J."/>
            <person name="Bohlmann J."/>
        </authorList>
    </citation>
    <scope>NUCLEOTIDE SEQUENCE</scope>
</reference>
<dbReference type="Pfam" id="PF19318">
    <property type="entry name" value="DUF5918"/>
    <property type="match status" value="1"/>
</dbReference>
<protein>
    <recommendedName>
        <fullName evidence="5">RING-type domain-containing protein</fullName>
    </recommendedName>
</protein>
<dbReference type="InterPro" id="IPR001841">
    <property type="entry name" value="Znf_RING"/>
</dbReference>
<dbReference type="GO" id="GO:0005634">
    <property type="term" value="C:nucleus"/>
    <property type="evidence" value="ECO:0007669"/>
    <property type="project" value="TreeGrafter"/>
</dbReference>
<dbReference type="InterPro" id="IPR013083">
    <property type="entry name" value="Znf_RING/FYVE/PHD"/>
</dbReference>
<sequence>MFNFLDSKLLPKILLKPLATDSYEADNLISTDFSSKARGFIAYPSIKPPVELEFEFLCEVNIAYIVLNTSVGNHRCSGIELFAKNSTGEYCSIARAVYEAPIVIFCNKRDYSMSNPPPCRFSKSTTELNFLKGCAFKFFLNAAGLKIVIFRTQRSVPCLASVEVWGKPARSCSQKTVDTVQRLVIEKISAVEPVEAETVQFKIPGEFKDDLTYQLMTIPYTLPSGKTVDYTTLEKHVESEKSFGRKPGDPFTGIKFTETLKPVLNVALKSRIDMFLLRNSHATETFNLKRTLGLGNAPKRLKGPISSDERELNGASTEVDILIQKAKTDPNFTSFSSSNECTEKHCAFCKKTFQSLYELPCKHFYCRKCLLSICADCVCMECKIVFTKRDVNKIDL</sequence>
<dbReference type="GeneID" id="109539806"/>
<dbReference type="InterPro" id="IPR017907">
    <property type="entry name" value="Znf_RING_CS"/>
</dbReference>
<dbReference type="CDD" id="cd16660">
    <property type="entry name" value="RING-Ubox_RNF37"/>
    <property type="match status" value="1"/>
</dbReference>
<dbReference type="InterPro" id="IPR039847">
    <property type="entry name" value="Ubox5"/>
</dbReference>
<dbReference type="Proteomes" id="UP000019118">
    <property type="component" value="Unassembled WGS sequence"/>
</dbReference>
<name>A0AAR5PRD8_DENPD</name>